<gene>
    <name evidence="3" type="ORF">ACFOHJ_01875</name>
</gene>
<feature type="transmembrane region" description="Helical" evidence="2">
    <location>
        <begin position="17"/>
        <end position="40"/>
    </location>
</feature>
<sequence length="148" mass="15891">MAEAVRHPETRDVWPRALLMFAVGLLAFIGLALVALKLIFATAPYPELLGAADRGNAASPALQRFPEADLAAFRAIEDSELAKLGWEDRANGIARIPIDDAMRMVAEHGLPRWSVQADDCGPVAQAAPRAPQSQDCLTATPPSKEPQP</sequence>
<evidence type="ECO:0000256" key="2">
    <source>
        <dbReference type="SAM" id="Phobius"/>
    </source>
</evidence>
<accession>A0ABV7K3S3</accession>
<organism evidence="3 4">
    <name type="scientific">Aquamicrobium soli</name>
    <dbReference type="NCBI Taxonomy" id="1811518"/>
    <lineage>
        <taxon>Bacteria</taxon>
        <taxon>Pseudomonadati</taxon>
        <taxon>Pseudomonadota</taxon>
        <taxon>Alphaproteobacteria</taxon>
        <taxon>Hyphomicrobiales</taxon>
        <taxon>Phyllobacteriaceae</taxon>
        <taxon>Aquamicrobium</taxon>
    </lineage>
</organism>
<feature type="region of interest" description="Disordered" evidence="1">
    <location>
        <begin position="121"/>
        <end position="148"/>
    </location>
</feature>
<dbReference type="Proteomes" id="UP001595583">
    <property type="component" value="Unassembled WGS sequence"/>
</dbReference>
<evidence type="ECO:0000256" key="1">
    <source>
        <dbReference type="SAM" id="MobiDB-lite"/>
    </source>
</evidence>
<evidence type="ECO:0000313" key="4">
    <source>
        <dbReference type="Proteomes" id="UP001595583"/>
    </source>
</evidence>
<evidence type="ECO:0000313" key="3">
    <source>
        <dbReference type="EMBL" id="MFC3204948.1"/>
    </source>
</evidence>
<comment type="caution">
    <text evidence="3">The sequence shown here is derived from an EMBL/GenBank/DDBJ whole genome shotgun (WGS) entry which is preliminary data.</text>
</comment>
<feature type="compositionally biased region" description="Polar residues" evidence="1">
    <location>
        <begin position="131"/>
        <end position="141"/>
    </location>
</feature>
<proteinExistence type="predicted"/>
<dbReference type="EMBL" id="JBHRTK010000001">
    <property type="protein sequence ID" value="MFC3204948.1"/>
    <property type="molecule type" value="Genomic_DNA"/>
</dbReference>
<keyword evidence="2" id="KW-1133">Transmembrane helix</keyword>
<keyword evidence="2" id="KW-0812">Transmembrane</keyword>
<keyword evidence="2" id="KW-0472">Membrane</keyword>
<protein>
    <submittedName>
        <fullName evidence="3">Uncharacterized protein</fullName>
    </submittedName>
</protein>
<name>A0ABV7K3S3_9HYPH</name>
<keyword evidence="4" id="KW-1185">Reference proteome</keyword>
<dbReference type="RefSeq" id="WP_378217890.1">
    <property type="nucleotide sequence ID" value="NZ_JBHRTK010000001.1"/>
</dbReference>
<reference evidence="4" key="1">
    <citation type="journal article" date="2019" name="Int. J. Syst. Evol. Microbiol.">
        <title>The Global Catalogue of Microorganisms (GCM) 10K type strain sequencing project: providing services to taxonomists for standard genome sequencing and annotation.</title>
        <authorList>
            <consortium name="The Broad Institute Genomics Platform"/>
            <consortium name="The Broad Institute Genome Sequencing Center for Infectious Disease"/>
            <person name="Wu L."/>
            <person name="Ma J."/>
        </authorList>
    </citation>
    <scope>NUCLEOTIDE SEQUENCE [LARGE SCALE GENOMIC DNA]</scope>
    <source>
        <strain evidence="4">KCTC 52165</strain>
    </source>
</reference>